<evidence type="ECO:0000313" key="21">
    <source>
        <dbReference type="Proteomes" id="UP000183898"/>
    </source>
</evidence>
<comment type="subcellular location">
    <subcellularLocation>
        <location evidence="1 14">Cell outer membrane</location>
        <topology evidence="1 14">Multi-pass membrane protein</topology>
    </subcellularLocation>
</comment>
<reference evidence="20 21" key="1">
    <citation type="submission" date="2016-10" db="EMBL/GenBank/DDBJ databases">
        <authorList>
            <person name="de Groot N.N."/>
        </authorList>
    </citation>
    <scope>NUCLEOTIDE SEQUENCE [LARGE SCALE GENOMIC DNA]</scope>
    <source>
        <strain evidence="20 21">Nl18</strain>
    </source>
</reference>
<sequence length="747" mass="80610">MLRKLPSISLSSCACMRMLLKSLAFAIRMVFVGLLTAGFISPVHAQTAPKEKQEAAKKEKQEGAAGDVTTLPEMKISAERPDELPQPYAGGQVARGGRLGVLGNMDLMKAPFSISSYTSQMMQNQHAITAADLLTRDPSVRSTGQRGGVVDSFYIRGFPIGEGNVGEFAFDGQYGVAPNYRIFTEYTERIEVLKGPAALLYGISPNSGVGGVINIVPKRALADLTRLTGNYLSGAQGGGHLDIARRFGADRQFGIRLNGSHHQGDTLLDNQFRQADIASVALDYQGERFRATLDAFGQYERFKAPSRPFLVAAGVAVPSAPNGRRNVTQPWSWSKIKDAGLLLKAEYDLSDALTLFASVGGAHTWVDRLSDQTPTIQNAAGDTSSVPMFFRFGIDRSSADGGLRARFNTGPIRHNVTLQGTGYRDRLERGSTAGTAVLSNMYSPIDRPGQALATPGLMKVSETEFYGGALTDTVSMAEERILLTLGVRFQQVRSDNFSSTGAVTSTYDKGAITPLVGLVVRPWKNVSIYANRMEGLSKGDIAPQIAVNAGQALAPYKTEQIEVGVKVDYGRLITTLSLFQIRRPSPLLTDNVFSLTGEQRNQGLELAMFGELVSGVRLLAGVTLVDGELTKTGNPATRGNRPVGVPVLQANMGAEWDMPWLPGFILTGNLVHTGKRYINQTNTQSVPSWTTFDFGARYSAKVLGKSTIIRANLLNAFDHNYWAGVASFSTLSLGTPRTVLVSATVDF</sequence>
<dbReference type="CDD" id="cd01347">
    <property type="entry name" value="ligand_gated_channel"/>
    <property type="match status" value="1"/>
</dbReference>
<dbReference type="GO" id="GO:0015891">
    <property type="term" value="P:siderophore transport"/>
    <property type="evidence" value="ECO:0007669"/>
    <property type="project" value="InterPro"/>
</dbReference>
<dbReference type="PROSITE" id="PS52016">
    <property type="entry name" value="TONB_DEPENDENT_REC_3"/>
    <property type="match status" value="1"/>
</dbReference>
<keyword evidence="7" id="KW-0732">Signal</keyword>
<accession>A0A1H8PWA5</accession>
<dbReference type="Pfam" id="PF07715">
    <property type="entry name" value="Plug"/>
    <property type="match status" value="1"/>
</dbReference>
<keyword evidence="3 14" id="KW-0813">Transport</keyword>
<dbReference type="Gene3D" id="2.40.170.20">
    <property type="entry name" value="TonB-dependent receptor, beta-barrel domain"/>
    <property type="match status" value="1"/>
</dbReference>
<dbReference type="GO" id="GO:0038023">
    <property type="term" value="F:signaling receptor activity"/>
    <property type="evidence" value="ECO:0007669"/>
    <property type="project" value="InterPro"/>
</dbReference>
<evidence type="ECO:0000256" key="13">
    <source>
        <dbReference type="ARBA" id="ARBA00023237"/>
    </source>
</evidence>
<evidence type="ECO:0000256" key="15">
    <source>
        <dbReference type="PROSITE-ProRule" id="PRU10144"/>
    </source>
</evidence>
<feature type="region of interest" description="Disordered" evidence="17">
    <location>
        <begin position="46"/>
        <end position="72"/>
    </location>
</feature>
<evidence type="ECO:0000313" key="20">
    <source>
        <dbReference type="EMBL" id="SEO45803.1"/>
    </source>
</evidence>
<feature type="short sequence motif" description="TonB C-terminal box" evidence="15">
    <location>
        <begin position="730"/>
        <end position="747"/>
    </location>
</feature>
<feature type="domain" description="TonB-dependent receptor-like beta-barrel" evidence="18">
    <location>
        <begin position="289"/>
        <end position="715"/>
    </location>
</feature>
<dbReference type="SUPFAM" id="SSF56935">
    <property type="entry name" value="Porins"/>
    <property type="match status" value="1"/>
</dbReference>
<evidence type="ECO:0000256" key="14">
    <source>
        <dbReference type="PROSITE-ProRule" id="PRU01360"/>
    </source>
</evidence>
<evidence type="ECO:0000256" key="7">
    <source>
        <dbReference type="ARBA" id="ARBA00022729"/>
    </source>
</evidence>
<evidence type="ECO:0000256" key="16">
    <source>
        <dbReference type="RuleBase" id="RU003357"/>
    </source>
</evidence>
<gene>
    <name evidence="20" type="ORF">SAMN05216404_12322</name>
</gene>
<dbReference type="InterPro" id="IPR012910">
    <property type="entry name" value="Plug_dom"/>
</dbReference>
<protein>
    <submittedName>
        <fullName evidence="20">Iron complex outermembrane recepter protein</fullName>
    </submittedName>
</protein>
<name>A0A1H8PWA5_9PROT</name>
<dbReference type="RefSeq" id="WP_217638693.1">
    <property type="nucleotide sequence ID" value="NZ_FOCT01000023.1"/>
</dbReference>
<proteinExistence type="inferred from homology"/>
<keyword evidence="11 14" id="KW-0472">Membrane</keyword>
<comment type="similarity">
    <text evidence="2 14 16">Belongs to the TonB-dependent receptor family.</text>
</comment>
<keyword evidence="8" id="KW-0408">Iron</keyword>
<dbReference type="GO" id="GO:0015344">
    <property type="term" value="F:siderophore uptake transmembrane transporter activity"/>
    <property type="evidence" value="ECO:0007669"/>
    <property type="project" value="TreeGrafter"/>
</dbReference>
<dbReference type="AlphaFoldDB" id="A0A1H8PWA5"/>
<dbReference type="InterPro" id="IPR039426">
    <property type="entry name" value="TonB-dep_rcpt-like"/>
</dbReference>
<dbReference type="PROSITE" id="PS51257">
    <property type="entry name" value="PROKAR_LIPOPROTEIN"/>
    <property type="match status" value="1"/>
</dbReference>
<evidence type="ECO:0000256" key="9">
    <source>
        <dbReference type="ARBA" id="ARBA00023065"/>
    </source>
</evidence>
<evidence type="ECO:0000259" key="19">
    <source>
        <dbReference type="Pfam" id="PF07715"/>
    </source>
</evidence>
<feature type="domain" description="TonB-dependent receptor plug" evidence="19">
    <location>
        <begin position="107"/>
        <end position="209"/>
    </location>
</feature>
<dbReference type="GO" id="GO:0009279">
    <property type="term" value="C:cell outer membrane"/>
    <property type="evidence" value="ECO:0007669"/>
    <property type="project" value="UniProtKB-SubCell"/>
</dbReference>
<keyword evidence="13 14" id="KW-0998">Cell outer membrane</keyword>
<evidence type="ECO:0000256" key="6">
    <source>
        <dbReference type="ARBA" id="ARBA00022692"/>
    </source>
</evidence>
<dbReference type="NCBIfam" id="TIGR01783">
    <property type="entry name" value="TonB-siderophor"/>
    <property type="match status" value="1"/>
</dbReference>
<keyword evidence="6 14" id="KW-0812">Transmembrane</keyword>
<keyword evidence="12" id="KW-0675">Receptor</keyword>
<keyword evidence="9" id="KW-0406">Ion transport</keyword>
<dbReference type="PROSITE" id="PS01156">
    <property type="entry name" value="TONB_DEPENDENT_REC_2"/>
    <property type="match status" value="1"/>
</dbReference>
<dbReference type="Proteomes" id="UP000183898">
    <property type="component" value="Unassembled WGS sequence"/>
</dbReference>
<dbReference type="InterPro" id="IPR010105">
    <property type="entry name" value="TonB_sidphr_rcpt"/>
</dbReference>
<evidence type="ECO:0000256" key="1">
    <source>
        <dbReference type="ARBA" id="ARBA00004571"/>
    </source>
</evidence>
<dbReference type="Gene3D" id="2.170.130.10">
    <property type="entry name" value="TonB-dependent receptor, plug domain"/>
    <property type="match status" value="1"/>
</dbReference>
<dbReference type="PANTHER" id="PTHR32552:SF82">
    <property type="entry name" value="FCUA PROTEIN"/>
    <property type="match status" value="1"/>
</dbReference>
<dbReference type="InterPro" id="IPR037066">
    <property type="entry name" value="Plug_dom_sf"/>
</dbReference>
<evidence type="ECO:0000256" key="17">
    <source>
        <dbReference type="SAM" id="MobiDB-lite"/>
    </source>
</evidence>
<evidence type="ECO:0000259" key="18">
    <source>
        <dbReference type="Pfam" id="PF00593"/>
    </source>
</evidence>
<organism evidence="20 21">
    <name type="scientific">Nitrosospira multiformis</name>
    <dbReference type="NCBI Taxonomy" id="1231"/>
    <lineage>
        <taxon>Bacteria</taxon>
        <taxon>Pseudomonadati</taxon>
        <taxon>Pseudomonadota</taxon>
        <taxon>Betaproteobacteria</taxon>
        <taxon>Nitrosomonadales</taxon>
        <taxon>Nitrosomonadaceae</taxon>
        <taxon>Nitrosospira</taxon>
    </lineage>
</organism>
<evidence type="ECO:0000256" key="2">
    <source>
        <dbReference type="ARBA" id="ARBA00009810"/>
    </source>
</evidence>
<dbReference type="PANTHER" id="PTHR32552">
    <property type="entry name" value="FERRICHROME IRON RECEPTOR-RELATED"/>
    <property type="match status" value="1"/>
</dbReference>
<evidence type="ECO:0000256" key="4">
    <source>
        <dbReference type="ARBA" id="ARBA00022452"/>
    </source>
</evidence>
<evidence type="ECO:0000256" key="8">
    <source>
        <dbReference type="ARBA" id="ARBA00023004"/>
    </source>
</evidence>
<dbReference type="Pfam" id="PF00593">
    <property type="entry name" value="TonB_dep_Rec_b-barrel"/>
    <property type="match status" value="1"/>
</dbReference>
<keyword evidence="10 16" id="KW-0798">TonB box</keyword>
<dbReference type="InterPro" id="IPR000531">
    <property type="entry name" value="Beta-barrel_TonB"/>
</dbReference>
<evidence type="ECO:0000256" key="12">
    <source>
        <dbReference type="ARBA" id="ARBA00023170"/>
    </source>
</evidence>
<evidence type="ECO:0000256" key="5">
    <source>
        <dbReference type="ARBA" id="ARBA00022496"/>
    </source>
</evidence>
<dbReference type="InterPro" id="IPR010917">
    <property type="entry name" value="TonB_rcpt_CS"/>
</dbReference>
<evidence type="ECO:0000256" key="10">
    <source>
        <dbReference type="ARBA" id="ARBA00023077"/>
    </source>
</evidence>
<evidence type="ECO:0000256" key="11">
    <source>
        <dbReference type="ARBA" id="ARBA00023136"/>
    </source>
</evidence>
<keyword evidence="4 14" id="KW-1134">Transmembrane beta strand</keyword>
<feature type="compositionally biased region" description="Basic and acidic residues" evidence="17">
    <location>
        <begin position="49"/>
        <end position="62"/>
    </location>
</feature>
<dbReference type="EMBL" id="FOCT01000023">
    <property type="protein sequence ID" value="SEO45803.1"/>
    <property type="molecule type" value="Genomic_DNA"/>
</dbReference>
<evidence type="ECO:0000256" key="3">
    <source>
        <dbReference type="ARBA" id="ARBA00022448"/>
    </source>
</evidence>
<keyword evidence="5" id="KW-0410">Iron transport</keyword>
<dbReference type="InterPro" id="IPR036942">
    <property type="entry name" value="Beta-barrel_TonB_sf"/>
</dbReference>